<name>A0A484L588_9ASTE</name>
<dbReference type="AlphaFoldDB" id="A0A484L588"/>
<proteinExistence type="predicted"/>
<dbReference type="EMBL" id="OOIL02001014">
    <property type="protein sequence ID" value="VFQ71458.1"/>
    <property type="molecule type" value="Genomic_DNA"/>
</dbReference>
<protein>
    <submittedName>
        <fullName evidence="2">Uncharacterized protein</fullName>
    </submittedName>
</protein>
<evidence type="ECO:0000313" key="2">
    <source>
        <dbReference type="EMBL" id="VFQ71458.1"/>
    </source>
</evidence>
<accession>A0A484L588</accession>
<organism evidence="2 3">
    <name type="scientific">Cuscuta campestris</name>
    <dbReference type="NCBI Taxonomy" id="132261"/>
    <lineage>
        <taxon>Eukaryota</taxon>
        <taxon>Viridiplantae</taxon>
        <taxon>Streptophyta</taxon>
        <taxon>Embryophyta</taxon>
        <taxon>Tracheophyta</taxon>
        <taxon>Spermatophyta</taxon>
        <taxon>Magnoliopsida</taxon>
        <taxon>eudicotyledons</taxon>
        <taxon>Gunneridae</taxon>
        <taxon>Pentapetalae</taxon>
        <taxon>asterids</taxon>
        <taxon>lamiids</taxon>
        <taxon>Solanales</taxon>
        <taxon>Convolvulaceae</taxon>
        <taxon>Cuscuteae</taxon>
        <taxon>Cuscuta</taxon>
        <taxon>Cuscuta subgen. Grammica</taxon>
        <taxon>Cuscuta sect. Cleistogrammica</taxon>
    </lineage>
</organism>
<feature type="region of interest" description="Disordered" evidence="1">
    <location>
        <begin position="247"/>
        <end position="287"/>
    </location>
</feature>
<evidence type="ECO:0000256" key="1">
    <source>
        <dbReference type="SAM" id="MobiDB-lite"/>
    </source>
</evidence>
<gene>
    <name evidence="2" type="ORF">CCAM_LOCUS13234</name>
</gene>
<feature type="compositionally biased region" description="Basic residues" evidence="1">
    <location>
        <begin position="251"/>
        <end position="261"/>
    </location>
</feature>
<keyword evidence="3" id="KW-1185">Reference proteome</keyword>
<evidence type="ECO:0000313" key="3">
    <source>
        <dbReference type="Proteomes" id="UP000595140"/>
    </source>
</evidence>
<sequence length="394" mass="45081">MTHGSKRSNDRLHARQPCILHHPGTTLSKAAKMKKTLSKAAKLFNGNKKAKEDENVSSITPAQLREMRGMIPHDYQVQEANGATLEHNQNTPRRLIVHYDSVKMGWHFPLHPLLVEICNRYAIPPDQISSNSHESLFCFLARCHMKGIQPTLGLFLSFFRHHKYDTPEDLPFPNIWRKKEDKFPSHTFPSRTPDLEEVFRLLLKNGHPVPRALLSKDSYFRGLGFWVSPDVSLQALSGNTTSSWAPPLRTTRFRKGSRRSSRRDLSPEEDSKDEDVGSAAGDQPLPLANHPFVQEEVVVEDVSDDGGLYDFPPGILRGSNFNHRLQEIQQFWRDHPDVVDSPTWSFMLEEYTRMTEYVATSATQRHSLRLLDRNAALSQELGNFRSQHSICVER</sequence>
<reference evidence="2 3" key="1">
    <citation type="submission" date="2018-04" db="EMBL/GenBank/DDBJ databases">
        <authorList>
            <person name="Vogel A."/>
        </authorList>
    </citation>
    <scope>NUCLEOTIDE SEQUENCE [LARGE SCALE GENOMIC DNA]</scope>
</reference>
<dbReference type="Proteomes" id="UP000595140">
    <property type="component" value="Unassembled WGS sequence"/>
</dbReference>